<dbReference type="EMBL" id="BMYQ01000026">
    <property type="protein sequence ID" value="GGW46885.1"/>
    <property type="molecule type" value="Genomic_DNA"/>
</dbReference>
<dbReference type="Proteomes" id="UP000628984">
    <property type="component" value="Unassembled WGS sequence"/>
</dbReference>
<evidence type="ECO:0000313" key="2">
    <source>
        <dbReference type="Proteomes" id="UP000628984"/>
    </source>
</evidence>
<accession>A0A918J4F4</accession>
<comment type="caution">
    <text evidence="1">The sequence shown here is derived from an EMBL/GenBank/DDBJ whole genome shotgun (WGS) entry which is preliminary data.</text>
</comment>
<gene>
    <name evidence="1" type="ORF">GCM10011452_38180</name>
</gene>
<reference evidence="1" key="2">
    <citation type="submission" date="2020-09" db="EMBL/GenBank/DDBJ databases">
        <authorList>
            <person name="Sun Q."/>
            <person name="Kim S."/>
        </authorList>
    </citation>
    <scope>NUCLEOTIDE SEQUENCE</scope>
    <source>
        <strain evidence="1">KCTC 23714</strain>
    </source>
</reference>
<organism evidence="1 2">
    <name type="scientific">Gemmobacter lanyuensis</name>
    <dbReference type="NCBI Taxonomy" id="1054497"/>
    <lineage>
        <taxon>Bacteria</taxon>
        <taxon>Pseudomonadati</taxon>
        <taxon>Pseudomonadota</taxon>
        <taxon>Alphaproteobacteria</taxon>
        <taxon>Rhodobacterales</taxon>
        <taxon>Paracoccaceae</taxon>
        <taxon>Gemmobacter</taxon>
    </lineage>
</organism>
<name>A0A918J4F4_9RHOB</name>
<proteinExistence type="predicted"/>
<keyword evidence="2" id="KW-1185">Reference proteome</keyword>
<evidence type="ECO:0000313" key="1">
    <source>
        <dbReference type="EMBL" id="GGW46885.1"/>
    </source>
</evidence>
<protein>
    <submittedName>
        <fullName evidence="1">Uncharacterized protein</fullName>
    </submittedName>
</protein>
<dbReference type="AlphaFoldDB" id="A0A918J4F4"/>
<reference evidence="1" key="1">
    <citation type="journal article" date="2014" name="Int. J. Syst. Evol. Microbiol.">
        <title>Complete genome sequence of Corynebacterium casei LMG S-19264T (=DSM 44701T), isolated from a smear-ripened cheese.</title>
        <authorList>
            <consortium name="US DOE Joint Genome Institute (JGI-PGF)"/>
            <person name="Walter F."/>
            <person name="Albersmeier A."/>
            <person name="Kalinowski J."/>
            <person name="Ruckert C."/>
        </authorList>
    </citation>
    <scope>NUCLEOTIDE SEQUENCE</scope>
    <source>
        <strain evidence="1">KCTC 23714</strain>
    </source>
</reference>
<sequence length="60" mass="6645">MELQALNGLGFPLTVQTLIPKIASGGFRFHPALPHVRTSCIRCHMTNHDYIVVAKTKTGR</sequence>